<dbReference type="AlphaFoldDB" id="A0A803N1K0"/>
<keyword evidence="4" id="KW-1185">Reference proteome</keyword>
<feature type="region of interest" description="Disordered" evidence="2">
    <location>
        <begin position="446"/>
        <end position="525"/>
    </location>
</feature>
<organism evidence="3 4">
    <name type="scientific">Chenopodium quinoa</name>
    <name type="common">Quinoa</name>
    <dbReference type="NCBI Taxonomy" id="63459"/>
    <lineage>
        <taxon>Eukaryota</taxon>
        <taxon>Viridiplantae</taxon>
        <taxon>Streptophyta</taxon>
        <taxon>Embryophyta</taxon>
        <taxon>Tracheophyta</taxon>
        <taxon>Spermatophyta</taxon>
        <taxon>Magnoliopsida</taxon>
        <taxon>eudicotyledons</taxon>
        <taxon>Gunneridae</taxon>
        <taxon>Pentapetalae</taxon>
        <taxon>Caryophyllales</taxon>
        <taxon>Chenopodiaceae</taxon>
        <taxon>Chenopodioideae</taxon>
        <taxon>Atripliceae</taxon>
        <taxon>Chenopodium</taxon>
    </lineage>
</organism>
<keyword evidence="1" id="KW-0175">Coiled coil</keyword>
<feature type="compositionally biased region" description="Acidic residues" evidence="2">
    <location>
        <begin position="514"/>
        <end position="525"/>
    </location>
</feature>
<dbReference type="Proteomes" id="UP000596660">
    <property type="component" value="Unplaced"/>
</dbReference>
<proteinExistence type="predicted"/>
<reference evidence="3" key="1">
    <citation type="journal article" date="2017" name="Nature">
        <title>The genome of Chenopodium quinoa.</title>
        <authorList>
            <person name="Jarvis D.E."/>
            <person name="Ho Y.S."/>
            <person name="Lightfoot D.J."/>
            <person name="Schmoeckel S.M."/>
            <person name="Li B."/>
            <person name="Borm T.J.A."/>
            <person name="Ohyanagi H."/>
            <person name="Mineta K."/>
            <person name="Michell C.T."/>
            <person name="Saber N."/>
            <person name="Kharbatia N.M."/>
            <person name="Rupper R.R."/>
            <person name="Sharp A.R."/>
            <person name="Dally N."/>
            <person name="Boughton B.A."/>
            <person name="Woo Y.H."/>
            <person name="Gao G."/>
            <person name="Schijlen E.G.W.M."/>
            <person name="Guo X."/>
            <person name="Momin A.A."/>
            <person name="Negrao S."/>
            <person name="Al-Babili S."/>
            <person name="Gehring C."/>
            <person name="Roessner U."/>
            <person name="Jung C."/>
            <person name="Murphy K."/>
            <person name="Arold S.T."/>
            <person name="Gojobori T."/>
            <person name="van der Linden C.G."/>
            <person name="van Loo E.N."/>
            <person name="Jellen E.N."/>
            <person name="Maughan P.J."/>
            <person name="Tester M."/>
        </authorList>
    </citation>
    <scope>NUCLEOTIDE SEQUENCE [LARGE SCALE GENOMIC DNA]</scope>
    <source>
        <strain evidence="3">cv. PI 614886</strain>
    </source>
</reference>
<name>A0A803N1K0_CHEQI</name>
<evidence type="ECO:0008006" key="5">
    <source>
        <dbReference type="Google" id="ProtNLM"/>
    </source>
</evidence>
<feature type="compositionally biased region" description="Basic residues" evidence="2">
    <location>
        <begin position="299"/>
        <end position="309"/>
    </location>
</feature>
<protein>
    <recommendedName>
        <fullName evidence="5">Micronuclear linker histone polyprotein-like protein</fullName>
    </recommendedName>
</protein>
<dbReference type="EnsemblPlants" id="AUR62038940-RA">
    <property type="protein sequence ID" value="AUR62038940-RA:cds"/>
    <property type="gene ID" value="AUR62038940"/>
</dbReference>
<feature type="region of interest" description="Disordered" evidence="2">
    <location>
        <begin position="164"/>
        <end position="349"/>
    </location>
</feature>
<dbReference type="Gramene" id="AUR62038940-RA">
    <property type="protein sequence ID" value="AUR62038940-RA:cds"/>
    <property type="gene ID" value="AUR62038940"/>
</dbReference>
<feature type="region of interest" description="Disordered" evidence="2">
    <location>
        <begin position="361"/>
        <end position="409"/>
    </location>
</feature>
<accession>A0A803N1K0</accession>
<evidence type="ECO:0000313" key="4">
    <source>
        <dbReference type="Proteomes" id="UP000596660"/>
    </source>
</evidence>
<dbReference type="PANTHER" id="PTHR36143">
    <property type="entry name" value="OS08G0177500 PROTEIN"/>
    <property type="match status" value="1"/>
</dbReference>
<feature type="compositionally biased region" description="Acidic residues" evidence="2">
    <location>
        <begin position="476"/>
        <end position="505"/>
    </location>
</feature>
<reference evidence="3" key="2">
    <citation type="submission" date="2021-03" db="UniProtKB">
        <authorList>
            <consortium name="EnsemblPlants"/>
        </authorList>
    </citation>
    <scope>IDENTIFICATION</scope>
</reference>
<sequence>MLLLAFGVAILGVMVLHKIREKRIFSLLVKEKDHELLTLHLLFQREKEFNQEARKKIEEMNSKVYSLRAQKLELERRLSDKESTISSLMDERKVIELTLEEKRNKIQILREEKESSSKDPPQVTVLKDMLNMKDAEIEDLKFQLEKREDLHSETTRLVTNSIGVGTRDEGENEGDLQLSNDSLTDSTMGKSRSHNDNVIQTVNDHRTNIEHKKLNDVKDGVELKSENTKTDDSKTADYHADHSTKVTEDKARGTNTSHEEEKQKLQEHQATGDLKDTSLLRGGLMLEKPDGSVNGYGSRARRRHSKGKRREILRNRRLDDYLYSASKTGSTPVLNRNEELQKSNQPGNNESEVKKFLVEKHQLPQSDKLNHIPDTRNNGESRDEVAKKSDKRGIKLKKTQSNTTEETEHGILMSTEQNINVKTKLLIDDEGSKVDDVQITASKQNSDEITKQLNDQEEYREQEKISSIKVKKQEIDNEQGNEIVIEESDAEDSNDAETNEPEIDRDDIRRFSESEPDEEAEETEF</sequence>
<feature type="compositionally biased region" description="Polar residues" evidence="2">
    <location>
        <begin position="177"/>
        <end position="202"/>
    </location>
</feature>
<evidence type="ECO:0000313" key="3">
    <source>
        <dbReference type="EnsemblPlants" id="AUR62038940-RA:cds"/>
    </source>
</evidence>
<feature type="coiled-coil region" evidence="1">
    <location>
        <begin position="43"/>
        <end position="119"/>
    </location>
</feature>
<feature type="compositionally biased region" description="Basic and acidic residues" evidence="2">
    <location>
        <begin position="203"/>
        <end position="267"/>
    </location>
</feature>
<dbReference type="PANTHER" id="PTHR36143:SF4">
    <property type="entry name" value="OS08G0177500 PROTEIN"/>
    <property type="match status" value="1"/>
</dbReference>
<feature type="compositionally biased region" description="Basic and acidic residues" evidence="2">
    <location>
        <begin position="361"/>
        <end position="393"/>
    </location>
</feature>
<feature type="compositionally biased region" description="Polar residues" evidence="2">
    <location>
        <begin position="325"/>
        <end position="334"/>
    </location>
</feature>
<feature type="compositionally biased region" description="Basic and acidic residues" evidence="2">
    <location>
        <begin position="310"/>
        <end position="320"/>
    </location>
</feature>
<evidence type="ECO:0000256" key="2">
    <source>
        <dbReference type="SAM" id="MobiDB-lite"/>
    </source>
</evidence>
<evidence type="ECO:0000256" key="1">
    <source>
        <dbReference type="SAM" id="Coils"/>
    </source>
</evidence>
<feature type="compositionally biased region" description="Basic and acidic residues" evidence="2">
    <location>
        <begin position="457"/>
        <end position="475"/>
    </location>
</feature>